<evidence type="ECO:0000313" key="5">
    <source>
        <dbReference type="Proteomes" id="UP000321577"/>
    </source>
</evidence>
<evidence type="ECO:0000313" key="4">
    <source>
        <dbReference type="EMBL" id="GEP44802.1"/>
    </source>
</evidence>
<dbReference type="GO" id="GO:0016747">
    <property type="term" value="F:acyltransferase activity, transferring groups other than amino-acyl groups"/>
    <property type="evidence" value="ECO:0007669"/>
    <property type="project" value="InterPro"/>
</dbReference>
<gene>
    <name evidence="4" type="ORF">BGE01nite_40930</name>
</gene>
<dbReference type="EMBL" id="BKAG01000036">
    <property type="protein sequence ID" value="GEP44802.1"/>
    <property type="molecule type" value="Genomic_DNA"/>
</dbReference>
<dbReference type="PANTHER" id="PTHR43877:SF2">
    <property type="entry name" value="AMINOALKYLPHOSPHONATE N-ACETYLTRANSFERASE-RELATED"/>
    <property type="match status" value="1"/>
</dbReference>
<dbReference type="RefSeq" id="WP_146853096.1">
    <property type="nucleotide sequence ID" value="NZ_BKAG01000036.1"/>
</dbReference>
<keyword evidence="2" id="KW-0012">Acyltransferase</keyword>
<dbReference type="OrthoDB" id="6382410at2"/>
<organism evidence="4 5">
    <name type="scientific">Brevifollis gellanilyticus</name>
    <dbReference type="NCBI Taxonomy" id="748831"/>
    <lineage>
        <taxon>Bacteria</taxon>
        <taxon>Pseudomonadati</taxon>
        <taxon>Verrucomicrobiota</taxon>
        <taxon>Verrucomicrobiia</taxon>
        <taxon>Verrucomicrobiales</taxon>
        <taxon>Verrucomicrobiaceae</taxon>
    </lineage>
</organism>
<dbReference type="SUPFAM" id="SSF55729">
    <property type="entry name" value="Acyl-CoA N-acyltransferases (Nat)"/>
    <property type="match status" value="1"/>
</dbReference>
<proteinExistence type="predicted"/>
<name>A0A512MDM7_9BACT</name>
<keyword evidence="1 4" id="KW-0808">Transferase</keyword>
<dbReference type="Gene3D" id="3.40.630.30">
    <property type="match status" value="1"/>
</dbReference>
<evidence type="ECO:0000256" key="1">
    <source>
        <dbReference type="ARBA" id="ARBA00022679"/>
    </source>
</evidence>
<sequence length="163" mass="18563">MSLHIRPADSNDIQVVSAILGEAAEWLQQQGTPMWKADELLPDNIEQDVLDGLFYLAEKDGVCVGTVKFQLEDPLFWPDLQEGEAAYVHRLAVSRAAAGGGISKQLLQWAADRTRELGRRYLRLDCEADRTRLREVYERFGFKHHSDRQVGPYFVSRYELALA</sequence>
<evidence type="ECO:0000259" key="3">
    <source>
        <dbReference type="PROSITE" id="PS51186"/>
    </source>
</evidence>
<dbReference type="InterPro" id="IPR050832">
    <property type="entry name" value="Bact_Acetyltransf"/>
</dbReference>
<reference evidence="4 5" key="1">
    <citation type="submission" date="2019-07" db="EMBL/GenBank/DDBJ databases">
        <title>Whole genome shotgun sequence of Brevifollis gellanilyticus NBRC 108608.</title>
        <authorList>
            <person name="Hosoyama A."/>
            <person name="Uohara A."/>
            <person name="Ohji S."/>
            <person name="Ichikawa N."/>
        </authorList>
    </citation>
    <scope>NUCLEOTIDE SEQUENCE [LARGE SCALE GENOMIC DNA]</scope>
    <source>
        <strain evidence="4 5">NBRC 108608</strain>
    </source>
</reference>
<dbReference type="PROSITE" id="PS51186">
    <property type="entry name" value="GNAT"/>
    <property type="match status" value="1"/>
</dbReference>
<feature type="domain" description="N-acetyltransferase" evidence="3">
    <location>
        <begin position="3"/>
        <end position="163"/>
    </location>
</feature>
<dbReference type="CDD" id="cd04301">
    <property type="entry name" value="NAT_SF"/>
    <property type="match status" value="1"/>
</dbReference>
<accession>A0A512MDM7</accession>
<comment type="caution">
    <text evidence="4">The sequence shown here is derived from an EMBL/GenBank/DDBJ whole genome shotgun (WGS) entry which is preliminary data.</text>
</comment>
<dbReference type="AlphaFoldDB" id="A0A512MDM7"/>
<dbReference type="Proteomes" id="UP000321577">
    <property type="component" value="Unassembled WGS sequence"/>
</dbReference>
<dbReference type="PANTHER" id="PTHR43877">
    <property type="entry name" value="AMINOALKYLPHOSPHONATE N-ACETYLTRANSFERASE-RELATED-RELATED"/>
    <property type="match status" value="1"/>
</dbReference>
<protein>
    <submittedName>
        <fullName evidence="4">GNAT family N-acetyltransferase</fullName>
    </submittedName>
</protein>
<dbReference type="Pfam" id="PF00583">
    <property type="entry name" value="Acetyltransf_1"/>
    <property type="match status" value="1"/>
</dbReference>
<evidence type="ECO:0000256" key="2">
    <source>
        <dbReference type="ARBA" id="ARBA00023315"/>
    </source>
</evidence>
<dbReference type="InterPro" id="IPR016181">
    <property type="entry name" value="Acyl_CoA_acyltransferase"/>
</dbReference>
<keyword evidence="5" id="KW-1185">Reference proteome</keyword>
<dbReference type="InterPro" id="IPR000182">
    <property type="entry name" value="GNAT_dom"/>
</dbReference>